<evidence type="ECO:0000256" key="2">
    <source>
        <dbReference type="ARBA" id="ARBA00022527"/>
    </source>
</evidence>
<keyword evidence="4 10" id="KW-0547">Nucleotide-binding</keyword>
<evidence type="ECO:0000256" key="1">
    <source>
        <dbReference type="ARBA" id="ARBA00012513"/>
    </source>
</evidence>
<dbReference type="PROSITE" id="PS50293">
    <property type="entry name" value="TPR_REGION"/>
    <property type="match status" value="1"/>
</dbReference>
<evidence type="ECO:0000313" key="13">
    <source>
        <dbReference type="EMBL" id="WNZ24287.1"/>
    </source>
</evidence>
<feature type="region of interest" description="Disordered" evidence="11">
    <location>
        <begin position="284"/>
        <end position="307"/>
    </location>
</feature>
<dbReference type="EMBL" id="CP053586">
    <property type="protein sequence ID" value="WNZ24287.1"/>
    <property type="molecule type" value="Genomic_DNA"/>
</dbReference>
<comment type="catalytic activity">
    <reaction evidence="7">
        <text>L-threonyl-[protein] + ATP = O-phospho-L-threonyl-[protein] + ADP + H(+)</text>
        <dbReference type="Rhea" id="RHEA:46608"/>
        <dbReference type="Rhea" id="RHEA-COMP:11060"/>
        <dbReference type="Rhea" id="RHEA-COMP:11605"/>
        <dbReference type="ChEBI" id="CHEBI:15378"/>
        <dbReference type="ChEBI" id="CHEBI:30013"/>
        <dbReference type="ChEBI" id="CHEBI:30616"/>
        <dbReference type="ChEBI" id="CHEBI:61977"/>
        <dbReference type="ChEBI" id="CHEBI:456216"/>
        <dbReference type="EC" id="2.7.11.1"/>
    </reaction>
</comment>
<evidence type="ECO:0000256" key="9">
    <source>
        <dbReference type="PROSITE-ProRule" id="PRU00339"/>
    </source>
</evidence>
<dbReference type="Gene3D" id="1.25.40.10">
    <property type="entry name" value="Tetratricopeptide repeat domain"/>
    <property type="match status" value="2"/>
</dbReference>
<evidence type="ECO:0000256" key="5">
    <source>
        <dbReference type="ARBA" id="ARBA00022777"/>
    </source>
</evidence>
<keyword evidence="5" id="KW-0418">Kinase</keyword>
<dbReference type="SUPFAM" id="SSF56112">
    <property type="entry name" value="Protein kinase-like (PK-like)"/>
    <property type="match status" value="1"/>
</dbReference>
<dbReference type="GO" id="GO:0004674">
    <property type="term" value="F:protein serine/threonine kinase activity"/>
    <property type="evidence" value="ECO:0007669"/>
    <property type="project" value="UniProtKB-KW"/>
</dbReference>
<dbReference type="InterPro" id="IPR011990">
    <property type="entry name" value="TPR-like_helical_dom_sf"/>
</dbReference>
<sequence length="636" mass="70038">MPRITQDKPLGGRYKLVSQLGVGGFGRTFLAEDLHLPGHPRCVIKHLRPQSKNDDTLQMARRCFNLEAQVLYRLGNHDQIPRLLAHFEEGQEFYLAQQFIEGEPLTRELVDGKPWSQGRAVTLTKDILQVLTFVHQQQVIHRDLKPSNLIRRRHDHKVVLIDFGAVKQVSAPSADPDTGLTNLTISIGTQGYMPNEQLAGRPKFCSDVYAVGILTVQMLTGLHPRCLGEDSNGEIAWHDHVNHVSPELIEVIDQMIRYDFRERYVDAAEALAALESLPAAIAEDQTEYEPPQSAKAGMSGAETANQVATTPQIETATDFSGQWSKSNFEFSNGRNAALPEEPISTAIWLPNESTLQAMQASGTGLTQAVGRPHFSGANSATARRPALSGITQRLVQPWALVGLLGLGLTLALAQSLLPQLGNPFLGQHSSSSRQDATGQNSPLPDDPQQAASALVEQANRLLQEKQYDKAIAIFDQAIKLQSNYAPAYAGRCEALNLLERPEEAIVFCNDALAYDPTYAEAKWSQGNAKLLQNRSYEALKLYEEVTEAKPEFALGWVKRGVALQKLGRSAEALIALDQGIQLERNSAEAWLTKAEALYNLQRYDEALAAVNKALQLAPSDPQALELRQQAKDRASK</sequence>
<dbReference type="RefSeq" id="WP_316430026.1">
    <property type="nucleotide sequence ID" value="NZ_CP053586.1"/>
</dbReference>
<proteinExistence type="predicted"/>
<dbReference type="SMART" id="SM00028">
    <property type="entry name" value="TPR"/>
    <property type="match status" value="5"/>
</dbReference>
<evidence type="ECO:0000256" key="6">
    <source>
        <dbReference type="ARBA" id="ARBA00022840"/>
    </source>
</evidence>
<dbReference type="CDD" id="cd14014">
    <property type="entry name" value="STKc_PknB_like"/>
    <property type="match status" value="1"/>
</dbReference>
<feature type="compositionally biased region" description="Polar residues" evidence="11">
    <location>
        <begin position="427"/>
        <end position="442"/>
    </location>
</feature>
<protein>
    <recommendedName>
        <fullName evidence="1">non-specific serine/threonine protein kinase</fullName>
        <ecNumber evidence="1">2.7.11.1</ecNumber>
    </recommendedName>
</protein>
<reference evidence="13" key="1">
    <citation type="submission" date="2020-05" db="EMBL/GenBank/DDBJ databases">
        <authorList>
            <person name="Zhu T."/>
            <person name="Keshari N."/>
            <person name="Lu X."/>
        </authorList>
    </citation>
    <scope>NUCLEOTIDE SEQUENCE</scope>
    <source>
        <strain evidence="13">NK1-12</strain>
    </source>
</reference>
<feature type="region of interest" description="Disordered" evidence="11">
    <location>
        <begin position="427"/>
        <end position="450"/>
    </location>
</feature>
<keyword evidence="6 10" id="KW-0067">ATP-binding</keyword>
<dbReference type="SUPFAM" id="SSF48452">
    <property type="entry name" value="TPR-like"/>
    <property type="match status" value="1"/>
</dbReference>
<feature type="domain" description="Protein kinase" evidence="12">
    <location>
        <begin position="14"/>
        <end position="277"/>
    </location>
</feature>
<dbReference type="PROSITE" id="PS50005">
    <property type="entry name" value="TPR"/>
    <property type="match status" value="2"/>
</dbReference>
<keyword evidence="2" id="KW-0723">Serine/threonine-protein kinase</keyword>
<dbReference type="EC" id="2.7.11.1" evidence="1"/>
<evidence type="ECO:0000256" key="3">
    <source>
        <dbReference type="ARBA" id="ARBA00022679"/>
    </source>
</evidence>
<dbReference type="InterPro" id="IPR011009">
    <property type="entry name" value="Kinase-like_dom_sf"/>
</dbReference>
<dbReference type="InterPro" id="IPR019734">
    <property type="entry name" value="TPR_rpt"/>
</dbReference>
<accession>A0AA97AL56</accession>
<dbReference type="Pfam" id="PF13432">
    <property type="entry name" value="TPR_16"/>
    <property type="match status" value="1"/>
</dbReference>
<dbReference type="PANTHER" id="PTHR24363">
    <property type="entry name" value="SERINE/THREONINE PROTEIN KINASE"/>
    <property type="match status" value="1"/>
</dbReference>
<dbReference type="Gene3D" id="3.30.200.20">
    <property type="entry name" value="Phosphorylase Kinase, domain 1"/>
    <property type="match status" value="1"/>
</dbReference>
<comment type="catalytic activity">
    <reaction evidence="8">
        <text>L-seryl-[protein] + ATP = O-phospho-L-seryl-[protein] + ADP + H(+)</text>
        <dbReference type="Rhea" id="RHEA:17989"/>
        <dbReference type="Rhea" id="RHEA-COMP:9863"/>
        <dbReference type="Rhea" id="RHEA-COMP:11604"/>
        <dbReference type="ChEBI" id="CHEBI:15378"/>
        <dbReference type="ChEBI" id="CHEBI:29999"/>
        <dbReference type="ChEBI" id="CHEBI:30616"/>
        <dbReference type="ChEBI" id="CHEBI:83421"/>
        <dbReference type="ChEBI" id="CHEBI:456216"/>
        <dbReference type="EC" id="2.7.11.1"/>
    </reaction>
</comment>
<evidence type="ECO:0000256" key="8">
    <source>
        <dbReference type="ARBA" id="ARBA00048679"/>
    </source>
</evidence>
<dbReference type="Pfam" id="PF00069">
    <property type="entry name" value="Pkinase"/>
    <property type="match status" value="1"/>
</dbReference>
<dbReference type="PANTHER" id="PTHR24363:SF0">
    <property type="entry name" value="SERINE_THREONINE KINASE LIKE DOMAIN CONTAINING 1"/>
    <property type="match status" value="1"/>
</dbReference>
<evidence type="ECO:0000256" key="11">
    <source>
        <dbReference type="SAM" id="MobiDB-lite"/>
    </source>
</evidence>
<evidence type="ECO:0000259" key="12">
    <source>
        <dbReference type="PROSITE" id="PS50011"/>
    </source>
</evidence>
<keyword evidence="9" id="KW-0802">TPR repeat</keyword>
<dbReference type="SMART" id="SM00220">
    <property type="entry name" value="S_TKc"/>
    <property type="match status" value="1"/>
</dbReference>
<gene>
    <name evidence="13" type="ORF">HJG54_16430</name>
</gene>
<feature type="binding site" evidence="10">
    <location>
        <position position="45"/>
    </location>
    <ligand>
        <name>ATP</name>
        <dbReference type="ChEBI" id="CHEBI:30616"/>
    </ligand>
</feature>
<dbReference type="PROSITE" id="PS50011">
    <property type="entry name" value="PROTEIN_KINASE_DOM"/>
    <property type="match status" value="1"/>
</dbReference>
<evidence type="ECO:0000256" key="7">
    <source>
        <dbReference type="ARBA" id="ARBA00047899"/>
    </source>
</evidence>
<dbReference type="Pfam" id="PF14559">
    <property type="entry name" value="TPR_19"/>
    <property type="match status" value="1"/>
</dbReference>
<evidence type="ECO:0000256" key="4">
    <source>
        <dbReference type="ARBA" id="ARBA00022741"/>
    </source>
</evidence>
<dbReference type="Gene3D" id="1.10.510.10">
    <property type="entry name" value="Transferase(Phosphotransferase) domain 1"/>
    <property type="match status" value="1"/>
</dbReference>
<organism evidence="13">
    <name type="scientific">Leptolyngbya sp. NK1-12</name>
    <dbReference type="NCBI Taxonomy" id="2547451"/>
    <lineage>
        <taxon>Bacteria</taxon>
        <taxon>Bacillati</taxon>
        <taxon>Cyanobacteriota</taxon>
        <taxon>Cyanophyceae</taxon>
        <taxon>Leptolyngbyales</taxon>
        <taxon>Leptolyngbyaceae</taxon>
        <taxon>Leptolyngbya group</taxon>
        <taxon>Leptolyngbya</taxon>
    </lineage>
</organism>
<dbReference type="PROSITE" id="PS00107">
    <property type="entry name" value="PROTEIN_KINASE_ATP"/>
    <property type="match status" value="1"/>
</dbReference>
<evidence type="ECO:0000256" key="10">
    <source>
        <dbReference type="PROSITE-ProRule" id="PRU10141"/>
    </source>
</evidence>
<feature type="repeat" description="TPR" evidence="9">
    <location>
        <begin position="451"/>
        <end position="484"/>
    </location>
</feature>
<name>A0AA97AL56_9CYAN</name>
<dbReference type="InterPro" id="IPR000719">
    <property type="entry name" value="Prot_kinase_dom"/>
</dbReference>
<feature type="repeat" description="TPR" evidence="9">
    <location>
        <begin position="587"/>
        <end position="620"/>
    </location>
</feature>
<keyword evidence="3" id="KW-0808">Transferase</keyword>
<dbReference type="InterPro" id="IPR017441">
    <property type="entry name" value="Protein_kinase_ATP_BS"/>
</dbReference>
<dbReference type="GO" id="GO:0005524">
    <property type="term" value="F:ATP binding"/>
    <property type="evidence" value="ECO:0007669"/>
    <property type="project" value="UniProtKB-UniRule"/>
</dbReference>
<dbReference type="AlphaFoldDB" id="A0AA97AL56"/>